<proteinExistence type="predicted"/>
<keyword evidence="4" id="KW-1185">Reference proteome</keyword>
<protein>
    <submittedName>
        <fullName evidence="3">Uncharacterized protein</fullName>
    </submittedName>
</protein>
<keyword evidence="1" id="KW-0175">Coiled coil</keyword>
<reference evidence="3" key="1">
    <citation type="submission" date="2021-01" db="EMBL/GenBank/DDBJ databases">
        <authorList>
            <consortium name="Genoscope - CEA"/>
            <person name="William W."/>
        </authorList>
    </citation>
    <scope>NUCLEOTIDE SEQUENCE</scope>
</reference>
<name>A0A8S1PV11_9CILI</name>
<dbReference type="AlphaFoldDB" id="A0A8S1PV11"/>
<dbReference type="EMBL" id="CAJJDN010000088">
    <property type="protein sequence ID" value="CAD8107095.1"/>
    <property type="molecule type" value="Genomic_DNA"/>
</dbReference>
<evidence type="ECO:0000256" key="2">
    <source>
        <dbReference type="SAM" id="MobiDB-lite"/>
    </source>
</evidence>
<dbReference type="Proteomes" id="UP000692954">
    <property type="component" value="Unassembled WGS sequence"/>
</dbReference>
<feature type="compositionally biased region" description="Polar residues" evidence="2">
    <location>
        <begin position="18"/>
        <end position="33"/>
    </location>
</feature>
<gene>
    <name evidence="3" type="ORF">PSON_ATCC_30995.1.T0880109</name>
</gene>
<evidence type="ECO:0000256" key="1">
    <source>
        <dbReference type="SAM" id="Coils"/>
    </source>
</evidence>
<feature type="region of interest" description="Disordered" evidence="2">
    <location>
        <begin position="1"/>
        <end position="33"/>
    </location>
</feature>
<evidence type="ECO:0000313" key="4">
    <source>
        <dbReference type="Proteomes" id="UP000692954"/>
    </source>
</evidence>
<feature type="compositionally biased region" description="Polar residues" evidence="2">
    <location>
        <begin position="1"/>
        <end position="11"/>
    </location>
</feature>
<accession>A0A8S1PV11</accession>
<feature type="coiled-coil region" evidence="1">
    <location>
        <begin position="57"/>
        <end position="175"/>
    </location>
</feature>
<comment type="caution">
    <text evidence="3">The sequence shown here is derived from an EMBL/GenBank/DDBJ whole genome shotgun (WGS) entry which is preliminary data.</text>
</comment>
<feature type="region of interest" description="Disordered" evidence="2">
    <location>
        <begin position="218"/>
        <end position="240"/>
    </location>
</feature>
<organism evidence="3 4">
    <name type="scientific">Paramecium sonneborni</name>
    <dbReference type="NCBI Taxonomy" id="65129"/>
    <lineage>
        <taxon>Eukaryota</taxon>
        <taxon>Sar</taxon>
        <taxon>Alveolata</taxon>
        <taxon>Ciliophora</taxon>
        <taxon>Intramacronucleata</taxon>
        <taxon>Oligohymenophorea</taxon>
        <taxon>Peniculida</taxon>
        <taxon>Parameciidae</taxon>
        <taxon>Paramecium</taxon>
    </lineage>
</organism>
<evidence type="ECO:0000313" key="3">
    <source>
        <dbReference type="EMBL" id="CAD8107095.1"/>
    </source>
</evidence>
<sequence length="240" mass="27762">MQQVNIPSQYPNVAFDNHTPTNKTNQSHSPHQRMLFQSSSPIQDTNNHTPVKNLGELELLYQKIQLLQNENKMLKSQLQNANLQIQQLTSKINSINSQAIFKTTTFELVVLQKTLEQLQQLKTLLQNKDINPHHNNQTLPTETTLEVISELKSKVISLEQKNIKLSKENSELQVNKYFFVLQHLILFPTQSETKQFVREGRKQLFSDPSEIRKVSRNSPIRFVNLKGSPNNPYKSPKHTQ</sequence>